<dbReference type="Pfam" id="PF00158">
    <property type="entry name" value="Sigma54_activat"/>
    <property type="match status" value="1"/>
</dbReference>
<dbReference type="CDD" id="cd00009">
    <property type="entry name" value="AAA"/>
    <property type="match status" value="1"/>
</dbReference>
<dbReference type="Proteomes" id="UP001476282">
    <property type="component" value="Unassembled WGS sequence"/>
</dbReference>
<feature type="modified residue" description="4-aspartylphosphate" evidence="5">
    <location>
        <position position="68"/>
    </location>
</feature>
<dbReference type="Pfam" id="PF00072">
    <property type="entry name" value="Response_reg"/>
    <property type="match status" value="1"/>
</dbReference>
<keyword evidence="1" id="KW-0547">Nucleotide-binding</keyword>
<keyword evidence="5" id="KW-0597">Phosphoprotein</keyword>
<protein>
    <submittedName>
        <fullName evidence="8">Transcriptional regulatory protein ZraR</fullName>
    </submittedName>
</protein>
<feature type="domain" description="Sigma-54 factor interaction" evidence="6">
    <location>
        <begin position="148"/>
        <end position="368"/>
    </location>
</feature>
<dbReference type="InterPro" id="IPR002197">
    <property type="entry name" value="HTH_Fis"/>
</dbReference>
<dbReference type="PROSITE" id="PS50110">
    <property type="entry name" value="RESPONSE_REGULATORY"/>
    <property type="match status" value="1"/>
</dbReference>
<dbReference type="SMART" id="SM00448">
    <property type="entry name" value="REC"/>
    <property type="match status" value="1"/>
</dbReference>
<evidence type="ECO:0000259" key="7">
    <source>
        <dbReference type="PROSITE" id="PS50110"/>
    </source>
</evidence>
<dbReference type="SUPFAM" id="SSF52172">
    <property type="entry name" value="CheY-like"/>
    <property type="match status" value="1"/>
</dbReference>
<keyword evidence="9" id="KW-1185">Reference proteome</keyword>
<keyword evidence="4" id="KW-0804">Transcription</keyword>
<keyword evidence="3" id="KW-0805">Transcription regulation</keyword>
<gene>
    <name evidence="8" type="primary">zraR_2</name>
    <name evidence="8" type="ORF">Hsar01_02035</name>
</gene>
<evidence type="ECO:0000313" key="9">
    <source>
        <dbReference type="Proteomes" id="UP001476282"/>
    </source>
</evidence>
<dbReference type="InterPro" id="IPR011006">
    <property type="entry name" value="CheY-like_superfamily"/>
</dbReference>
<dbReference type="PANTHER" id="PTHR32071">
    <property type="entry name" value="TRANSCRIPTIONAL REGULATORY PROTEIN"/>
    <property type="match status" value="1"/>
</dbReference>
<dbReference type="InterPro" id="IPR002078">
    <property type="entry name" value="Sigma_54_int"/>
</dbReference>
<sequence>MIMTPSSDPPNLLRRIAIVEDDPVSSSLLVQLVRKSGFTGIPFASCREVEVAIAEPDQACPWDMMVVDLGLPDGDGQGLLEQVKRRFPQLPCIVLTARDRAEDAVRALKNGAVDYVVKPYDPERFFALVRKVAESHEPDVEELLDEGYAWRSPAMLRVRELFRQAAGSHRPVLIEGEPGVGKRRLAARLHELSGSTVAGWLDVDCAVMPPQEFMARVFGGEYVNRAGAALSAKGLLNARQPSTLVLRHVEALPADCQRHLTEALGNGYATGPCRVVTISSRPVQELLGVAELDPDLVYRLSVLHLPVPALRERRVDLVKYWEFVLSGHSVKHRLRCPRLDRSAREWIADHPWPGNLHEVRASVEEVMADSQGGEISARQLTAKQRTWSRQLGDASTERDRNRMHELEREALIQALRAVGGNRRRAAKALGVSLRTIYNMLDRHELRELKF</sequence>
<dbReference type="InterPro" id="IPR001789">
    <property type="entry name" value="Sig_transdc_resp-reg_receiver"/>
</dbReference>
<evidence type="ECO:0000313" key="8">
    <source>
        <dbReference type="EMBL" id="GAA5482811.1"/>
    </source>
</evidence>
<dbReference type="Gene3D" id="1.10.10.60">
    <property type="entry name" value="Homeodomain-like"/>
    <property type="match status" value="1"/>
</dbReference>
<dbReference type="PRINTS" id="PR01590">
    <property type="entry name" value="HTHFIS"/>
</dbReference>
<feature type="domain" description="Response regulatory" evidence="7">
    <location>
        <begin position="15"/>
        <end position="133"/>
    </location>
</feature>
<dbReference type="InterPro" id="IPR027417">
    <property type="entry name" value="P-loop_NTPase"/>
</dbReference>
<dbReference type="PROSITE" id="PS50045">
    <property type="entry name" value="SIGMA54_INTERACT_4"/>
    <property type="match status" value="1"/>
</dbReference>
<proteinExistence type="predicted"/>
<dbReference type="Pfam" id="PF25601">
    <property type="entry name" value="AAA_lid_14"/>
    <property type="match status" value="1"/>
</dbReference>
<dbReference type="SUPFAM" id="SSF46689">
    <property type="entry name" value="Homeodomain-like"/>
    <property type="match status" value="1"/>
</dbReference>
<dbReference type="EMBL" id="BAABRI010000010">
    <property type="protein sequence ID" value="GAA5482811.1"/>
    <property type="molecule type" value="Genomic_DNA"/>
</dbReference>
<name>A0ABP9UQ37_9BACT</name>
<evidence type="ECO:0000256" key="4">
    <source>
        <dbReference type="ARBA" id="ARBA00023163"/>
    </source>
</evidence>
<evidence type="ECO:0000256" key="3">
    <source>
        <dbReference type="ARBA" id="ARBA00023015"/>
    </source>
</evidence>
<evidence type="ECO:0000256" key="5">
    <source>
        <dbReference type="PROSITE-ProRule" id="PRU00169"/>
    </source>
</evidence>
<accession>A0ABP9UQ37</accession>
<keyword evidence="2" id="KW-0067">ATP-binding</keyword>
<dbReference type="InterPro" id="IPR009057">
    <property type="entry name" value="Homeodomain-like_sf"/>
</dbReference>
<dbReference type="Gene3D" id="1.10.8.60">
    <property type="match status" value="1"/>
</dbReference>
<dbReference type="Pfam" id="PF02954">
    <property type="entry name" value="HTH_8"/>
    <property type="match status" value="1"/>
</dbReference>
<dbReference type="InterPro" id="IPR058031">
    <property type="entry name" value="AAA_lid_NorR"/>
</dbReference>
<evidence type="ECO:0000256" key="2">
    <source>
        <dbReference type="ARBA" id="ARBA00022840"/>
    </source>
</evidence>
<organism evidence="8 9">
    <name type="scientific">Haloferula sargassicola</name>
    <dbReference type="NCBI Taxonomy" id="490096"/>
    <lineage>
        <taxon>Bacteria</taxon>
        <taxon>Pseudomonadati</taxon>
        <taxon>Verrucomicrobiota</taxon>
        <taxon>Verrucomicrobiia</taxon>
        <taxon>Verrucomicrobiales</taxon>
        <taxon>Verrucomicrobiaceae</taxon>
        <taxon>Haloferula</taxon>
    </lineage>
</organism>
<evidence type="ECO:0000259" key="6">
    <source>
        <dbReference type="PROSITE" id="PS50045"/>
    </source>
</evidence>
<dbReference type="Gene3D" id="3.40.50.2300">
    <property type="match status" value="1"/>
</dbReference>
<evidence type="ECO:0000256" key="1">
    <source>
        <dbReference type="ARBA" id="ARBA00022741"/>
    </source>
</evidence>
<dbReference type="PANTHER" id="PTHR32071:SF14">
    <property type="entry name" value="TRANSCRIPTIONAL REGULATORY PROTEIN RTCR"/>
    <property type="match status" value="1"/>
</dbReference>
<reference evidence="8 9" key="1">
    <citation type="submission" date="2024-02" db="EMBL/GenBank/DDBJ databases">
        <title>Haloferula sargassicola NBRC 104335.</title>
        <authorList>
            <person name="Ichikawa N."/>
            <person name="Katano-Makiyama Y."/>
            <person name="Hidaka K."/>
        </authorList>
    </citation>
    <scope>NUCLEOTIDE SEQUENCE [LARGE SCALE GENOMIC DNA]</scope>
    <source>
        <strain evidence="8 9">NBRC 104335</strain>
    </source>
</reference>
<comment type="caution">
    <text evidence="8">The sequence shown here is derived from an EMBL/GenBank/DDBJ whole genome shotgun (WGS) entry which is preliminary data.</text>
</comment>
<dbReference type="SUPFAM" id="SSF52540">
    <property type="entry name" value="P-loop containing nucleoside triphosphate hydrolases"/>
    <property type="match status" value="1"/>
</dbReference>
<dbReference type="Gene3D" id="3.40.50.300">
    <property type="entry name" value="P-loop containing nucleotide triphosphate hydrolases"/>
    <property type="match status" value="1"/>
</dbReference>